<reference evidence="2" key="2">
    <citation type="submission" date="2025-08" db="UniProtKB">
        <authorList>
            <consortium name="RefSeq"/>
        </authorList>
    </citation>
    <scope>IDENTIFICATION</scope>
    <source>
        <tissue evidence="2">Leaf</tissue>
    </source>
</reference>
<accession>A0AC58SAY9</accession>
<reference evidence="1" key="1">
    <citation type="journal article" date="2014" name="Nat. Commun.">
        <title>The tobacco genome sequence and its comparison with those of tomato and potato.</title>
        <authorList>
            <person name="Sierro N."/>
            <person name="Battey J.N."/>
            <person name="Ouadi S."/>
            <person name="Bakaher N."/>
            <person name="Bovet L."/>
            <person name="Willig A."/>
            <person name="Goepfert S."/>
            <person name="Peitsch M.C."/>
            <person name="Ivanov N.V."/>
        </authorList>
    </citation>
    <scope>NUCLEOTIDE SEQUENCE [LARGE SCALE GENOMIC DNA]</scope>
</reference>
<evidence type="ECO:0000313" key="1">
    <source>
        <dbReference type="Proteomes" id="UP000790787"/>
    </source>
</evidence>
<dbReference type="Proteomes" id="UP000790787">
    <property type="component" value="Chromosome 12"/>
</dbReference>
<keyword evidence="1" id="KW-1185">Reference proteome</keyword>
<sequence>MLSNVCLQPSVSSRMIPRRILQRMSIPSAYLQIFFYQGITIEKQLVILEENCNLRGLYSSMCFWCFFYCSVHFFTLQLSEC</sequence>
<gene>
    <name evidence="2" type="primary">LOC107801169</name>
</gene>
<evidence type="ECO:0000313" key="2">
    <source>
        <dbReference type="RefSeq" id="XP_075082156.1"/>
    </source>
</evidence>
<name>A0AC58SAY9_TOBAC</name>
<organism evidence="1 2">
    <name type="scientific">Nicotiana tabacum</name>
    <name type="common">Common tobacco</name>
    <dbReference type="NCBI Taxonomy" id="4097"/>
    <lineage>
        <taxon>Eukaryota</taxon>
        <taxon>Viridiplantae</taxon>
        <taxon>Streptophyta</taxon>
        <taxon>Embryophyta</taxon>
        <taxon>Tracheophyta</taxon>
        <taxon>Spermatophyta</taxon>
        <taxon>Magnoliopsida</taxon>
        <taxon>eudicotyledons</taxon>
        <taxon>Gunneridae</taxon>
        <taxon>Pentapetalae</taxon>
        <taxon>asterids</taxon>
        <taxon>lamiids</taxon>
        <taxon>Solanales</taxon>
        <taxon>Solanaceae</taxon>
        <taxon>Nicotianoideae</taxon>
        <taxon>Nicotianeae</taxon>
        <taxon>Nicotiana</taxon>
    </lineage>
</organism>
<protein>
    <submittedName>
        <fullName evidence="2">Uncharacterized protein LOC107801169</fullName>
    </submittedName>
</protein>
<dbReference type="RefSeq" id="XP_075082156.1">
    <property type="nucleotide sequence ID" value="XM_075226055.1"/>
</dbReference>
<proteinExistence type="predicted"/>